<dbReference type="PANTHER" id="PTHR43488">
    <property type="entry name" value="GLUTAMATE-PYRUVATE AMINOTRANSFERASE ALAA"/>
    <property type="match status" value="1"/>
</dbReference>
<feature type="non-terminal residue" evidence="6">
    <location>
        <position position="1"/>
    </location>
</feature>
<feature type="domain" description="Aminotransferase class I/classII large" evidence="5">
    <location>
        <begin position="57"/>
        <end position="348"/>
    </location>
</feature>
<evidence type="ECO:0000259" key="5">
    <source>
        <dbReference type="Pfam" id="PF00155"/>
    </source>
</evidence>
<dbReference type="CDD" id="cd00609">
    <property type="entry name" value="AAT_like"/>
    <property type="match status" value="1"/>
</dbReference>
<dbReference type="InterPro" id="IPR015421">
    <property type="entry name" value="PyrdxlP-dep_Trfase_major"/>
</dbReference>
<dbReference type="PRINTS" id="PR00753">
    <property type="entry name" value="ACCSYNTHASE"/>
</dbReference>
<comment type="cofactor">
    <cofactor evidence="1">
        <name>pyridoxal 5'-phosphate</name>
        <dbReference type="ChEBI" id="CHEBI:597326"/>
    </cofactor>
</comment>
<dbReference type="InterPro" id="IPR004839">
    <property type="entry name" value="Aminotransferase_I/II_large"/>
</dbReference>
<evidence type="ECO:0000256" key="1">
    <source>
        <dbReference type="ARBA" id="ARBA00001933"/>
    </source>
</evidence>
<keyword evidence="2" id="KW-0032">Aminotransferase</keyword>
<dbReference type="Pfam" id="PF00155">
    <property type="entry name" value="Aminotran_1_2"/>
    <property type="match status" value="1"/>
</dbReference>
<keyword evidence="4" id="KW-0663">Pyridoxal phosphate</keyword>
<name>A0A382A715_9ZZZZ</name>
<dbReference type="PANTHER" id="PTHR43488:SF2">
    <property type="entry name" value="GLUTAMATE-PYRUVATE AMINOTRANSFERASE ALAA"/>
    <property type="match status" value="1"/>
</dbReference>
<evidence type="ECO:0000256" key="2">
    <source>
        <dbReference type="ARBA" id="ARBA00022576"/>
    </source>
</evidence>
<accession>A0A382A715</accession>
<evidence type="ECO:0000313" key="6">
    <source>
        <dbReference type="EMBL" id="SVA97224.1"/>
    </source>
</evidence>
<dbReference type="Gene3D" id="3.40.640.10">
    <property type="entry name" value="Type I PLP-dependent aspartate aminotransferase-like (Major domain)"/>
    <property type="match status" value="1"/>
</dbReference>
<dbReference type="EMBL" id="UINC01024147">
    <property type="protein sequence ID" value="SVA97224.1"/>
    <property type="molecule type" value="Genomic_DNA"/>
</dbReference>
<dbReference type="GO" id="GO:0030170">
    <property type="term" value="F:pyridoxal phosphate binding"/>
    <property type="evidence" value="ECO:0007669"/>
    <property type="project" value="InterPro"/>
</dbReference>
<dbReference type="InterPro" id="IPR015422">
    <property type="entry name" value="PyrdxlP-dep_Trfase_small"/>
</dbReference>
<dbReference type="SUPFAM" id="SSF53383">
    <property type="entry name" value="PLP-dependent transferases"/>
    <property type="match status" value="1"/>
</dbReference>
<dbReference type="InterPro" id="IPR051926">
    <property type="entry name" value="Ala_Aminotransferase"/>
</dbReference>
<proteinExistence type="predicted"/>
<protein>
    <recommendedName>
        <fullName evidence="5">Aminotransferase class I/classII large domain-containing protein</fullName>
    </recommendedName>
</protein>
<reference evidence="6" key="1">
    <citation type="submission" date="2018-05" db="EMBL/GenBank/DDBJ databases">
        <authorList>
            <person name="Lanie J.A."/>
            <person name="Ng W.-L."/>
            <person name="Kazmierczak K.M."/>
            <person name="Andrzejewski T.M."/>
            <person name="Davidsen T.M."/>
            <person name="Wayne K.J."/>
            <person name="Tettelin H."/>
            <person name="Glass J.I."/>
            <person name="Rusch D."/>
            <person name="Podicherti R."/>
            <person name="Tsui H.-C.T."/>
            <person name="Winkler M.E."/>
        </authorList>
    </citation>
    <scope>NUCLEOTIDE SEQUENCE</scope>
</reference>
<gene>
    <name evidence="6" type="ORF">METZ01_LOCUS150078</name>
</gene>
<evidence type="ECO:0000256" key="3">
    <source>
        <dbReference type="ARBA" id="ARBA00022679"/>
    </source>
</evidence>
<organism evidence="6">
    <name type="scientific">marine metagenome</name>
    <dbReference type="NCBI Taxonomy" id="408172"/>
    <lineage>
        <taxon>unclassified sequences</taxon>
        <taxon>metagenomes</taxon>
        <taxon>ecological metagenomes</taxon>
    </lineage>
</organism>
<sequence length="375" mass="40924">VAQVLGARRDVGRGLVDLTVSNPTAVGLSYPVRLLDVLSDPAGLIYDPAPFGLSVGRDAVAGYLGSRGTTVRSDHVVLTASTSEAYSLLFKLLCDPGDRVLVPQPSYPLFEHLTRLESVVASPYSLEYHGRWRIDRNSLEHAVESRTRAILLVNPNNPTGSYIAADDLATVRKLAAKRELAIISDEVFEAYALDPERSAATVPPTDASEVLTFTLGGLSKSALLPQLKLGWIRVDGPERLVRQALDRLEFICDSYLSVSVPVQLAAAAILEQTRPLVAQVCRRIRENHGALLELACRQPSCQVLRFEGGWYAVLQVPATRSEETLVVELIEKDGVLVHPGYFFDFPREAFLVVSLLPEPGQFASAMQRVLARATA</sequence>
<dbReference type="GO" id="GO:0008483">
    <property type="term" value="F:transaminase activity"/>
    <property type="evidence" value="ECO:0007669"/>
    <property type="project" value="UniProtKB-KW"/>
</dbReference>
<keyword evidence="3" id="KW-0808">Transferase</keyword>
<evidence type="ECO:0000256" key="4">
    <source>
        <dbReference type="ARBA" id="ARBA00022898"/>
    </source>
</evidence>
<dbReference type="InterPro" id="IPR015424">
    <property type="entry name" value="PyrdxlP-dep_Trfase"/>
</dbReference>
<dbReference type="AlphaFoldDB" id="A0A382A715"/>
<dbReference type="Gene3D" id="3.90.1150.10">
    <property type="entry name" value="Aspartate Aminotransferase, domain 1"/>
    <property type="match status" value="1"/>
</dbReference>